<dbReference type="KEGG" id="mrr:Moror_11738"/>
<dbReference type="AlphaFoldDB" id="V2W872"/>
<dbReference type="Proteomes" id="UP000017559">
    <property type="component" value="Unassembled WGS sequence"/>
</dbReference>
<protein>
    <submittedName>
        <fullName evidence="1">Uncharacterized protein</fullName>
    </submittedName>
</protein>
<sequence length="68" mass="7611">MPSVKGTEAVFFKHLRLCSTSVSPLASKLPVNSRQYNFVLCVAPPLESWLLERRGHHVLGIKPEDAHD</sequence>
<evidence type="ECO:0000313" key="2">
    <source>
        <dbReference type="Proteomes" id="UP000017559"/>
    </source>
</evidence>
<organism evidence="1 2">
    <name type="scientific">Moniliophthora roreri (strain MCA 2997)</name>
    <name type="common">Cocoa frosty pod rot fungus</name>
    <name type="synonym">Crinipellis roreri</name>
    <dbReference type="NCBI Taxonomy" id="1381753"/>
    <lineage>
        <taxon>Eukaryota</taxon>
        <taxon>Fungi</taxon>
        <taxon>Dikarya</taxon>
        <taxon>Basidiomycota</taxon>
        <taxon>Agaricomycotina</taxon>
        <taxon>Agaricomycetes</taxon>
        <taxon>Agaricomycetidae</taxon>
        <taxon>Agaricales</taxon>
        <taxon>Marasmiineae</taxon>
        <taxon>Marasmiaceae</taxon>
        <taxon>Moniliophthora</taxon>
    </lineage>
</organism>
<evidence type="ECO:0000313" key="1">
    <source>
        <dbReference type="EMBL" id="ESK83023.1"/>
    </source>
</evidence>
<dbReference type="EMBL" id="AWSO01001712">
    <property type="protein sequence ID" value="ESK83023.1"/>
    <property type="molecule type" value="Genomic_DNA"/>
</dbReference>
<gene>
    <name evidence="1" type="ORF">Moror_11738</name>
</gene>
<comment type="caution">
    <text evidence="1">The sequence shown here is derived from an EMBL/GenBank/DDBJ whole genome shotgun (WGS) entry which is preliminary data.</text>
</comment>
<accession>V2W872</accession>
<name>V2W872_MONRO</name>
<proteinExistence type="predicted"/>
<keyword evidence="2" id="KW-1185">Reference proteome</keyword>
<dbReference type="HOGENOM" id="CLU_2794524_0_0_1"/>
<reference evidence="1 2" key="1">
    <citation type="journal article" date="2014" name="BMC Genomics">
        <title>Genome and secretome analysis of the hemibiotrophic fungal pathogen, Moniliophthora roreri, which causes frosty pod rot disease of cacao: mechanisms of the biotrophic and necrotrophic phases.</title>
        <authorList>
            <person name="Meinhardt L.W."/>
            <person name="Costa G.G.L."/>
            <person name="Thomazella D.P.T."/>
            <person name="Teixeira P.J.P.L."/>
            <person name="Carazzolle M.F."/>
            <person name="Schuster S.C."/>
            <person name="Carlson J.E."/>
            <person name="Guiltinan M.J."/>
            <person name="Mieczkowski P."/>
            <person name="Farmer A."/>
            <person name="Ramaraj T."/>
            <person name="Crozier J."/>
            <person name="Davis R.E."/>
            <person name="Shao J."/>
            <person name="Melnick R.L."/>
            <person name="Pereira G.A.G."/>
            <person name="Bailey B.A."/>
        </authorList>
    </citation>
    <scope>NUCLEOTIDE SEQUENCE [LARGE SCALE GENOMIC DNA]</scope>
    <source>
        <strain evidence="1 2">MCA 2997</strain>
    </source>
</reference>